<name>A0ABV0KL33_9CYAN</name>
<dbReference type="InterPro" id="IPR011006">
    <property type="entry name" value="CheY-like_superfamily"/>
</dbReference>
<dbReference type="SMART" id="SM00448">
    <property type="entry name" value="REC"/>
    <property type="match status" value="1"/>
</dbReference>
<dbReference type="RefSeq" id="WP_190446968.1">
    <property type="nucleotide sequence ID" value="NZ_JAMPLM010000014.1"/>
</dbReference>
<evidence type="ECO:0000313" key="4">
    <source>
        <dbReference type="Proteomes" id="UP001476950"/>
    </source>
</evidence>
<dbReference type="InterPro" id="IPR001789">
    <property type="entry name" value="Sig_transdc_resp-reg_receiver"/>
</dbReference>
<evidence type="ECO:0000313" key="3">
    <source>
        <dbReference type="EMBL" id="MEP1059966.1"/>
    </source>
</evidence>
<dbReference type="CDD" id="cd17535">
    <property type="entry name" value="REC_NarL-like"/>
    <property type="match status" value="1"/>
</dbReference>
<protein>
    <submittedName>
        <fullName evidence="3">Response regulator transcription factor</fullName>
    </submittedName>
</protein>
<dbReference type="Pfam" id="PF00072">
    <property type="entry name" value="Response_reg"/>
    <property type="match status" value="1"/>
</dbReference>
<evidence type="ECO:0000259" key="2">
    <source>
        <dbReference type="PROSITE" id="PS50110"/>
    </source>
</evidence>
<proteinExistence type="predicted"/>
<sequence length="132" mass="14602">MTTCDLSAIRVLIVDDHELTRLSLSLAFQNQQDMELVGVASNGQEAIDLVRQHHPDVIVLDLQMPVMDGLSASTHIKSANPTVQILAYSSLDDPQTEVMLQTAKIDAFRKKDTTTEELIATVRQLSQRAAKM</sequence>
<feature type="modified residue" description="4-aspartylphosphate" evidence="1">
    <location>
        <position position="61"/>
    </location>
</feature>
<keyword evidence="4" id="KW-1185">Reference proteome</keyword>
<dbReference type="Proteomes" id="UP001476950">
    <property type="component" value="Unassembled WGS sequence"/>
</dbReference>
<dbReference type="Gene3D" id="3.40.50.2300">
    <property type="match status" value="1"/>
</dbReference>
<dbReference type="InterPro" id="IPR052048">
    <property type="entry name" value="ST_Response_Regulator"/>
</dbReference>
<feature type="domain" description="Response regulatory" evidence="2">
    <location>
        <begin position="10"/>
        <end position="126"/>
    </location>
</feature>
<dbReference type="EMBL" id="JAMPLM010000014">
    <property type="protein sequence ID" value="MEP1059966.1"/>
    <property type="molecule type" value="Genomic_DNA"/>
</dbReference>
<dbReference type="PANTHER" id="PTHR43228:SF1">
    <property type="entry name" value="TWO-COMPONENT RESPONSE REGULATOR ARR22"/>
    <property type="match status" value="1"/>
</dbReference>
<dbReference type="PANTHER" id="PTHR43228">
    <property type="entry name" value="TWO-COMPONENT RESPONSE REGULATOR"/>
    <property type="match status" value="1"/>
</dbReference>
<gene>
    <name evidence="3" type="ORF">NDI38_16125</name>
</gene>
<dbReference type="InterPro" id="IPR058245">
    <property type="entry name" value="NreC/VraR/RcsB-like_REC"/>
</dbReference>
<dbReference type="SUPFAM" id="SSF52172">
    <property type="entry name" value="CheY-like"/>
    <property type="match status" value="1"/>
</dbReference>
<organism evidence="3 4">
    <name type="scientific">Stenomitos frigidus AS-A4</name>
    <dbReference type="NCBI Taxonomy" id="2933935"/>
    <lineage>
        <taxon>Bacteria</taxon>
        <taxon>Bacillati</taxon>
        <taxon>Cyanobacteriota</taxon>
        <taxon>Cyanophyceae</taxon>
        <taxon>Leptolyngbyales</taxon>
        <taxon>Leptolyngbyaceae</taxon>
        <taxon>Stenomitos</taxon>
    </lineage>
</organism>
<evidence type="ECO:0000256" key="1">
    <source>
        <dbReference type="PROSITE-ProRule" id="PRU00169"/>
    </source>
</evidence>
<keyword evidence="1" id="KW-0597">Phosphoprotein</keyword>
<reference evidence="3 4" key="1">
    <citation type="submission" date="2022-04" db="EMBL/GenBank/DDBJ databases">
        <title>Positive selection, recombination, and allopatry shape intraspecific diversity of widespread and dominant cyanobacteria.</title>
        <authorList>
            <person name="Wei J."/>
            <person name="Shu W."/>
            <person name="Hu C."/>
        </authorList>
    </citation>
    <scope>NUCLEOTIDE SEQUENCE [LARGE SCALE GENOMIC DNA]</scope>
    <source>
        <strain evidence="3 4">AS-A4</strain>
    </source>
</reference>
<comment type="caution">
    <text evidence="3">The sequence shown here is derived from an EMBL/GenBank/DDBJ whole genome shotgun (WGS) entry which is preliminary data.</text>
</comment>
<dbReference type="PROSITE" id="PS50110">
    <property type="entry name" value="RESPONSE_REGULATORY"/>
    <property type="match status" value="1"/>
</dbReference>
<accession>A0ABV0KL33</accession>